<dbReference type="InterPro" id="IPR035427">
    <property type="entry name" value="Tim10-like_dom_sf"/>
</dbReference>
<dbReference type="OrthoDB" id="274922at2759"/>
<dbReference type="PANTHER" id="PTHR11038">
    <property type="entry name" value="MITOCHONDRIAL IMPORT INNER MEMBRANE TRANSLOCASE SUBUNIT TIM10"/>
    <property type="match status" value="1"/>
</dbReference>
<keyword evidence="9" id="KW-0999">Mitochondrion inner membrane</keyword>
<evidence type="ECO:0000313" key="12">
    <source>
        <dbReference type="Proteomes" id="UP000011083"/>
    </source>
</evidence>
<dbReference type="OMA" id="VGENMQK"/>
<dbReference type="VEuPathDB" id="AmoebaDB:ACA1_061010"/>
<comment type="similarity">
    <text evidence="1 9">Belongs to the small Tim family.</text>
</comment>
<comment type="domain">
    <text evidence="9">The twin CX3C motif contains 4 conserved Cys residues that form 2 disulfide bonds in the mitochondrial intermembrane space.</text>
</comment>
<dbReference type="SUPFAM" id="SSF144122">
    <property type="entry name" value="Tim10-like"/>
    <property type="match status" value="1"/>
</dbReference>
<protein>
    <recommendedName>
        <fullName evidence="9">Mitochondrial import inner membrane translocase subunit</fullName>
    </recommendedName>
</protein>
<evidence type="ECO:0000256" key="1">
    <source>
        <dbReference type="ARBA" id="ARBA00006720"/>
    </source>
</evidence>
<name>L8GXS4_ACACF</name>
<dbReference type="GO" id="GO:0045039">
    <property type="term" value="P:protein insertion into mitochondrial inner membrane"/>
    <property type="evidence" value="ECO:0007669"/>
    <property type="project" value="TreeGrafter"/>
</dbReference>
<dbReference type="GO" id="GO:0005743">
    <property type="term" value="C:mitochondrial inner membrane"/>
    <property type="evidence" value="ECO:0007669"/>
    <property type="project" value="UniProtKB-SubCell"/>
</dbReference>
<evidence type="ECO:0000256" key="7">
    <source>
        <dbReference type="ARBA" id="ARBA00023128"/>
    </source>
</evidence>
<evidence type="ECO:0000313" key="11">
    <source>
        <dbReference type="EMBL" id="ELR17363.1"/>
    </source>
</evidence>
<evidence type="ECO:0000256" key="3">
    <source>
        <dbReference type="ARBA" id="ARBA00022723"/>
    </source>
</evidence>
<keyword evidence="7 9" id="KW-0496">Mitochondrion</keyword>
<dbReference type="InterPro" id="IPR004217">
    <property type="entry name" value="Tim10-like"/>
</dbReference>
<proteinExistence type="inferred from homology"/>
<comment type="function">
    <text evidence="9">Mitochondrial intermembrane chaperone that participates in the import and insertion of some multi-pass transmembrane proteins into the mitochondrial inner membrane. Also required for the transfer of beta-barrel precursors from the TOM complex to the sorting and assembly machinery (SAM complex) of the outer membrane. Acts as a chaperone-like protein that protects the hydrophobic precursors from aggregation and guide them through the mitochondrial intermembrane space.</text>
</comment>
<keyword evidence="3" id="KW-0479">Metal-binding</keyword>
<keyword evidence="5 9" id="KW-0653">Protein transport</keyword>
<evidence type="ECO:0000259" key="10">
    <source>
        <dbReference type="Pfam" id="PF02953"/>
    </source>
</evidence>
<dbReference type="Proteomes" id="UP000011083">
    <property type="component" value="Unassembled WGS sequence"/>
</dbReference>
<keyword evidence="4" id="KW-0862">Zinc</keyword>
<dbReference type="GO" id="GO:0046872">
    <property type="term" value="F:metal ion binding"/>
    <property type="evidence" value="ECO:0007669"/>
    <property type="project" value="UniProtKB-KW"/>
</dbReference>
<evidence type="ECO:0000256" key="2">
    <source>
        <dbReference type="ARBA" id="ARBA00022448"/>
    </source>
</evidence>
<dbReference type="KEGG" id="acan:ACA1_061010"/>
<comment type="subcellular location">
    <subcellularLocation>
        <location evidence="9">Mitochondrion inner membrane</location>
        <topology evidence="9">Peripheral membrane protein</topology>
        <orientation evidence="9">Intermembrane side</orientation>
    </subcellularLocation>
</comment>
<keyword evidence="12" id="KW-1185">Reference proteome</keyword>
<dbReference type="EMBL" id="KB007974">
    <property type="protein sequence ID" value="ELR17363.1"/>
    <property type="molecule type" value="Genomic_DNA"/>
</dbReference>
<keyword evidence="9" id="KW-0143">Chaperone</keyword>
<dbReference type="Gene3D" id="1.10.287.810">
    <property type="entry name" value="Mitochondrial import inner membrane translocase subunit tim13 like domains"/>
    <property type="match status" value="1"/>
</dbReference>
<evidence type="ECO:0000256" key="5">
    <source>
        <dbReference type="ARBA" id="ARBA00022927"/>
    </source>
</evidence>
<gene>
    <name evidence="11" type="ORF">ACA1_061010</name>
</gene>
<dbReference type="Pfam" id="PF02953">
    <property type="entry name" value="zf-Tim10_DDP"/>
    <property type="match status" value="1"/>
</dbReference>
<sequence length="84" mass="9849">MSNEQYMTREQMLASAQQELVAFQDMYNRMQHQCWKKCVLRLGESELSVSEGLCADRCVKKYMEVHNRVGKVLQGLQQQQPQPQ</sequence>
<keyword evidence="6 9" id="KW-0811">Translocation</keyword>
<dbReference type="STRING" id="1257118.L8GXS4"/>
<feature type="domain" description="Tim10-like" evidence="10">
    <location>
        <begin position="14"/>
        <end position="74"/>
    </location>
</feature>
<keyword evidence="2 9" id="KW-0813">Transport</keyword>
<evidence type="ECO:0000256" key="6">
    <source>
        <dbReference type="ARBA" id="ARBA00023010"/>
    </source>
</evidence>
<evidence type="ECO:0000256" key="4">
    <source>
        <dbReference type="ARBA" id="ARBA00022833"/>
    </source>
</evidence>
<evidence type="ECO:0000256" key="8">
    <source>
        <dbReference type="ARBA" id="ARBA00023157"/>
    </source>
</evidence>
<evidence type="ECO:0000256" key="9">
    <source>
        <dbReference type="RuleBase" id="RU367043"/>
    </source>
</evidence>
<reference evidence="11 12" key="1">
    <citation type="journal article" date="2013" name="Genome Biol.">
        <title>Genome of Acanthamoeba castellanii highlights extensive lateral gene transfer and early evolution of tyrosine kinase signaling.</title>
        <authorList>
            <person name="Clarke M."/>
            <person name="Lohan A.J."/>
            <person name="Liu B."/>
            <person name="Lagkouvardos I."/>
            <person name="Roy S."/>
            <person name="Zafar N."/>
            <person name="Bertelli C."/>
            <person name="Schilde C."/>
            <person name="Kianianmomeni A."/>
            <person name="Burglin T.R."/>
            <person name="Frech C."/>
            <person name="Turcotte B."/>
            <person name="Kopec K.O."/>
            <person name="Synnott J.M."/>
            <person name="Choo C."/>
            <person name="Paponov I."/>
            <person name="Finkler A."/>
            <person name="Soon Heng Tan C."/>
            <person name="Hutchins A.P."/>
            <person name="Weinmeier T."/>
            <person name="Rattei T."/>
            <person name="Chu J.S."/>
            <person name="Gimenez G."/>
            <person name="Irimia M."/>
            <person name="Rigden D.J."/>
            <person name="Fitzpatrick D.A."/>
            <person name="Lorenzo-Morales J."/>
            <person name="Bateman A."/>
            <person name="Chiu C.H."/>
            <person name="Tang P."/>
            <person name="Hegemann P."/>
            <person name="Fromm H."/>
            <person name="Raoult D."/>
            <person name="Greub G."/>
            <person name="Miranda-Saavedra D."/>
            <person name="Chen N."/>
            <person name="Nash P."/>
            <person name="Ginger M.L."/>
            <person name="Horn M."/>
            <person name="Schaap P."/>
            <person name="Caler L."/>
            <person name="Loftus B."/>
        </authorList>
    </citation>
    <scope>NUCLEOTIDE SEQUENCE [LARGE SCALE GENOMIC DNA]</scope>
    <source>
        <strain evidence="11 12">Neff</strain>
    </source>
</reference>
<dbReference type="GO" id="GO:0015031">
    <property type="term" value="P:protein transport"/>
    <property type="evidence" value="ECO:0007669"/>
    <property type="project" value="UniProtKB-KW"/>
</dbReference>
<keyword evidence="8 9" id="KW-1015">Disulfide bond</keyword>
<dbReference type="PANTHER" id="PTHR11038:SF16">
    <property type="entry name" value="MITOCHONDRIAL IMPORT INNER MEMBRANE TRANSLOCASE SUBUNIT TIM10"/>
    <property type="match status" value="1"/>
</dbReference>
<keyword evidence="9" id="KW-0472">Membrane</keyword>
<comment type="subunit">
    <text evidence="9">Heterohexamer.</text>
</comment>
<dbReference type="AlphaFoldDB" id="L8GXS4"/>
<accession>L8GXS4</accession>
<organism evidence="11 12">
    <name type="scientific">Acanthamoeba castellanii (strain ATCC 30010 / Neff)</name>
    <dbReference type="NCBI Taxonomy" id="1257118"/>
    <lineage>
        <taxon>Eukaryota</taxon>
        <taxon>Amoebozoa</taxon>
        <taxon>Discosea</taxon>
        <taxon>Longamoebia</taxon>
        <taxon>Centramoebida</taxon>
        <taxon>Acanthamoebidae</taxon>
        <taxon>Acanthamoeba</taxon>
    </lineage>
</organism>
<dbReference type="GeneID" id="14918282"/>
<dbReference type="RefSeq" id="XP_004339376.1">
    <property type="nucleotide sequence ID" value="XM_004339328.1"/>
</dbReference>